<gene>
    <name evidence="6" type="ORF">HS1_002393</name>
</gene>
<dbReference type="RefSeq" id="WP_066065905.1">
    <property type="nucleotide sequence ID" value="NZ_CP013015.1"/>
</dbReference>
<evidence type="ECO:0000259" key="5">
    <source>
        <dbReference type="Pfam" id="PF02662"/>
    </source>
</evidence>
<dbReference type="GO" id="GO:0051536">
    <property type="term" value="F:iron-sulfur cluster binding"/>
    <property type="evidence" value="ECO:0007669"/>
    <property type="project" value="UniProtKB-KW"/>
</dbReference>
<name>A0A7U4TJ69_DESA2</name>
<reference evidence="6 7" key="1">
    <citation type="submission" date="2015-10" db="EMBL/GenBank/DDBJ databases">
        <title>Candidatus Desulfofervidus auxilii, a hydrogenotrophic sulfate-reducing bacterium involved in the thermophilic anaerobic oxidation of methane.</title>
        <authorList>
            <person name="Krukenberg V."/>
            <person name="Richter M."/>
            <person name="Wegener G."/>
        </authorList>
    </citation>
    <scope>NUCLEOTIDE SEQUENCE [LARGE SCALE GENOMIC DNA]</scope>
    <source>
        <strain evidence="6 7">HS1</strain>
    </source>
</reference>
<dbReference type="EC" id="1.-.-.-" evidence="6"/>
<dbReference type="GO" id="GO:0046872">
    <property type="term" value="F:metal ion binding"/>
    <property type="evidence" value="ECO:0007669"/>
    <property type="project" value="UniProtKB-KW"/>
</dbReference>
<evidence type="ECO:0000256" key="2">
    <source>
        <dbReference type="ARBA" id="ARBA00023002"/>
    </source>
</evidence>
<proteinExistence type="predicted"/>
<organism evidence="6 7">
    <name type="scientific">Desulfofervidus auxilii</name>
    <dbReference type="NCBI Taxonomy" id="1621989"/>
    <lineage>
        <taxon>Bacteria</taxon>
        <taxon>Pseudomonadati</taxon>
        <taxon>Thermodesulfobacteriota</taxon>
        <taxon>Candidatus Desulfofervidia</taxon>
        <taxon>Candidatus Desulfofervidales</taxon>
        <taxon>Candidatus Desulfofervidaceae</taxon>
        <taxon>Candidatus Desulfofervidus</taxon>
    </lineage>
</organism>
<accession>A0A7U4TJ69</accession>
<protein>
    <submittedName>
        <fullName evidence="6">Methyl-viologen-reducing hydrogenase, delta subunit</fullName>
        <ecNumber evidence="6">1.-.-.-</ecNumber>
    </submittedName>
</protein>
<evidence type="ECO:0000256" key="4">
    <source>
        <dbReference type="ARBA" id="ARBA00023014"/>
    </source>
</evidence>
<dbReference type="Proteomes" id="UP000070560">
    <property type="component" value="Chromosome"/>
</dbReference>
<dbReference type="Pfam" id="PF02662">
    <property type="entry name" value="FlpD"/>
    <property type="match status" value="1"/>
</dbReference>
<evidence type="ECO:0000313" key="6">
    <source>
        <dbReference type="EMBL" id="AMM42175.1"/>
    </source>
</evidence>
<dbReference type="EMBL" id="CP013015">
    <property type="protein sequence ID" value="AMM42175.1"/>
    <property type="molecule type" value="Genomic_DNA"/>
</dbReference>
<dbReference type="InterPro" id="IPR003813">
    <property type="entry name" value="MvhD/FlpD"/>
</dbReference>
<keyword evidence="4" id="KW-0411">Iron-sulfur</keyword>
<evidence type="ECO:0000256" key="3">
    <source>
        <dbReference type="ARBA" id="ARBA00023004"/>
    </source>
</evidence>
<evidence type="ECO:0000313" key="7">
    <source>
        <dbReference type="Proteomes" id="UP000070560"/>
    </source>
</evidence>
<sequence length="140" mass="15699">MAEFKPNIVSFLCNWCSYTAADLAGVSRLKYPPYIKVIRVMCSSRVDPVFILKSLLDGADGVLVGGCHPGDCHYQKGNYYARRKIALVKQLLKTLNLEPERVRLSWIGASEGPRFAEVCTEFTEEIQKLGPNSAKQEIFL</sequence>
<keyword evidence="7" id="KW-1185">Reference proteome</keyword>
<feature type="domain" description="F420-non-reducing hydrogenase iron-sulfur subunit D" evidence="5">
    <location>
        <begin position="8"/>
        <end position="130"/>
    </location>
</feature>
<dbReference type="KEGG" id="daw:HS1_002393"/>
<keyword evidence="2 6" id="KW-0560">Oxidoreductase</keyword>
<keyword evidence="1" id="KW-0479">Metal-binding</keyword>
<keyword evidence="3" id="KW-0408">Iron</keyword>
<evidence type="ECO:0000256" key="1">
    <source>
        <dbReference type="ARBA" id="ARBA00022723"/>
    </source>
</evidence>
<dbReference type="OrthoDB" id="9785566at2"/>
<dbReference type="AlphaFoldDB" id="A0A7U4TJ69"/>
<dbReference type="GO" id="GO:0016491">
    <property type="term" value="F:oxidoreductase activity"/>
    <property type="evidence" value="ECO:0007669"/>
    <property type="project" value="UniProtKB-KW"/>
</dbReference>